<name>A0AAV7NDG0_PLEWA</name>
<evidence type="ECO:0000256" key="2">
    <source>
        <dbReference type="SAM" id="MobiDB-lite"/>
    </source>
</evidence>
<proteinExistence type="predicted"/>
<organism evidence="4 5">
    <name type="scientific">Pleurodeles waltl</name>
    <name type="common">Iberian ribbed newt</name>
    <dbReference type="NCBI Taxonomy" id="8319"/>
    <lineage>
        <taxon>Eukaryota</taxon>
        <taxon>Metazoa</taxon>
        <taxon>Chordata</taxon>
        <taxon>Craniata</taxon>
        <taxon>Vertebrata</taxon>
        <taxon>Euteleostomi</taxon>
        <taxon>Amphibia</taxon>
        <taxon>Batrachia</taxon>
        <taxon>Caudata</taxon>
        <taxon>Salamandroidea</taxon>
        <taxon>Salamandridae</taxon>
        <taxon>Pleurodelinae</taxon>
        <taxon>Pleurodeles</taxon>
    </lineage>
</organism>
<dbReference type="InterPro" id="IPR040119">
    <property type="entry name" value="C10orf67-like"/>
</dbReference>
<protein>
    <recommendedName>
        <fullName evidence="3">DUF4709 domain-containing protein</fullName>
    </recommendedName>
</protein>
<feature type="region of interest" description="Disordered" evidence="2">
    <location>
        <begin position="497"/>
        <end position="537"/>
    </location>
</feature>
<keyword evidence="5" id="KW-1185">Reference proteome</keyword>
<dbReference type="Proteomes" id="UP001066276">
    <property type="component" value="Chromosome 9"/>
</dbReference>
<reference evidence="4" key="1">
    <citation type="journal article" date="2022" name="bioRxiv">
        <title>Sequencing and chromosome-scale assembly of the giantPleurodeles waltlgenome.</title>
        <authorList>
            <person name="Brown T."/>
            <person name="Elewa A."/>
            <person name="Iarovenko S."/>
            <person name="Subramanian E."/>
            <person name="Araus A.J."/>
            <person name="Petzold A."/>
            <person name="Susuki M."/>
            <person name="Suzuki K.-i.T."/>
            <person name="Hayashi T."/>
            <person name="Toyoda A."/>
            <person name="Oliveira C."/>
            <person name="Osipova E."/>
            <person name="Leigh N.D."/>
            <person name="Simon A."/>
            <person name="Yun M.H."/>
        </authorList>
    </citation>
    <scope>NUCLEOTIDE SEQUENCE</scope>
    <source>
        <strain evidence="4">20211129_DDA</strain>
        <tissue evidence="4">Liver</tissue>
    </source>
</reference>
<dbReference type="EMBL" id="JANPWB010000013">
    <property type="protein sequence ID" value="KAJ1110825.1"/>
    <property type="molecule type" value="Genomic_DNA"/>
</dbReference>
<feature type="domain" description="DUF4709" evidence="3">
    <location>
        <begin position="34"/>
        <end position="142"/>
    </location>
</feature>
<keyword evidence="1" id="KW-0175">Coiled coil</keyword>
<evidence type="ECO:0000313" key="4">
    <source>
        <dbReference type="EMBL" id="KAJ1110825.1"/>
    </source>
</evidence>
<comment type="caution">
    <text evidence="4">The sequence shown here is derived from an EMBL/GenBank/DDBJ whole genome shotgun (WGS) entry which is preliminary data.</text>
</comment>
<dbReference type="AlphaFoldDB" id="A0AAV7NDG0"/>
<sequence>MEVGRQALVRNAPLCPEDLQELEADIAGALEPWPSISSKLRVSSYGTDSATQTDASDIVELKELTDATQGLSVSVDLLKKDLVFQKTVLQADHEERLQEQARRLYSKMNDTLRNLEVVHQEKLEMARRSFQQQLADALAVMKVKYEKYYLGDGDPLSDTKEDLTAKIKQLVHKLQIKQSKIESLEAQLLEYEESEPAKQIIYETEEDPEKEQTLEQNKGLREEIDVLKNTIAELEDNLEIKEKENQSLVAEAKQMKEKMDKGLGAIDKLAADLEAAKDELEKEKASSAAVLQKQKDDMEKVMNEKIKVNEEELRAQKEIEARKKLAAEKEKEMLQLERHQLLLLQQQQKEQLQQSFTRDNEARISEQQKMAAQLQKLQKTIEVQRKTINSLRNQLEQNNKIWEKKFAILKQSLHAIKDEMFLRQSLQRQAASLQRVSVSYAVEGPLGPSNPHGHMDAARNCFPFPVLPLPGIGSQSVPQEERVVDIRPVSQGYNFNADELQVVSDNEEDMGAAPLLPSPPTSRRQTPVTPHHQVTQA</sequence>
<evidence type="ECO:0000259" key="3">
    <source>
        <dbReference type="Pfam" id="PF15821"/>
    </source>
</evidence>
<accession>A0AAV7NDG0</accession>
<dbReference type="PANTHER" id="PTHR22382">
    <property type="entry name" value="RIKEN CDNA 4921504E06 GENE"/>
    <property type="match status" value="1"/>
</dbReference>
<feature type="coiled-coil region" evidence="1">
    <location>
        <begin position="374"/>
        <end position="412"/>
    </location>
</feature>
<gene>
    <name evidence="4" type="ORF">NDU88_008171</name>
</gene>
<dbReference type="Pfam" id="PF15821">
    <property type="entry name" value="DUF4709"/>
    <property type="match status" value="1"/>
</dbReference>
<feature type="coiled-coil region" evidence="1">
    <location>
        <begin position="160"/>
        <end position="339"/>
    </location>
</feature>
<dbReference type="PANTHER" id="PTHR22382:SF7">
    <property type="entry name" value="RIKEN CDNA 4921504E06 GENE"/>
    <property type="match status" value="1"/>
</dbReference>
<evidence type="ECO:0000313" key="5">
    <source>
        <dbReference type="Proteomes" id="UP001066276"/>
    </source>
</evidence>
<dbReference type="InterPro" id="IPR031651">
    <property type="entry name" value="DUF4709"/>
</dbReference>
<feature type="compositionally biased region" description="Polar residues" evidence="2">
    <location>
        <begin position="521"/>
        <end position="537"/>
    </location>
</feature>
<evidence type="ECO:0000256" key="1">
    <source>
        <dbReference type="SAM" id="Coils"/>
    </source>
</evidence>